<evidence type="ECO:0000313" key="5">
    <source>
        <dbReference type="Proteomes" id="UP000663834"/>
    </source>
</evidence>
<reference evidence="4" key="1">
    <citation type="submission" date="2021-02" db="EMBL/GenBank/DDBJ databases">
        <authorList>
            <person name="Nowell W R."/>
        </authorList>
    </citation>
    <scope>NUCLEOTIDE SEQUENCE</scope>
</reference>
<evidence type="ECO:0000259" key="3">
    <source>
        <dbReference type="Pfam" id="PF03732"/>
    </source>
</evidence>
<keyword evidence="1" id="KW-0175">Coiled coil</keyword>
<feature type="compositionally biased region" description="Polar residues" evidence="2">
    <location>
        <begin position="563"/>
        <end position="574"/>
    </location>
</feature>
<gene>
    <name evidence="4" type="ORF">KQP761_LOCUS32794</name>
</gene>
<evidence type="ECO:0000313" key="4">
    <source>
        <dbReference type="EMBL" id="CAF1664499.1"/>
    </source>
</evidence>
<evidence type="ECO:0000256" key="1">
    <source>
        <dbReference type="SAM" id="Coils"/>
    </source>
</evidence>
<sequence length="637" mass="73115">MEHCSFEEMDELIRSSSHSVTPAVIDSSKTDQAVRNTTNDSPDIILKKIEDKFQIVFDRLARVERSKSTRTFMNNDSRPASSRSIQIENSTDLRSANLQAQEEISRLKLELAIARSQSNNNQSPSHHHRSSTFKPIPNLVSGNHIHSSHVRTPINIVTSNVIRSSPSPIPITSSSSSLNYSPLVSTPFTMNINNILPNFKGSAEERPVQFLTEFEIRAVSLVGKNDILLLQTVQQALSEGALIWFSQLQRSPDRAHNWKEFKTRFYERYRTPTKVEHLRTELRLLFQRYNESTLDYFERLKTLMVEIDPDCNDQWVKSKFIQKLRPDIRTRFDDDINLSIREVVRKAQAIETSIERQKIDEKLRIAASQENNNSTSFIANNISFDPVIRQRSLPVPTNTISSVQPNIYHHNNDPHPFDNNQTVDITSNCLPINETGCLPNAANNSNCFIPSNDGRNMINYDNQNNYKNNNNNNNNYNDNNAYRYNSKSNNLYYNKNDSIPNYIDNSHLVYHDPHHSYNQNNSVKYNHLNTKSNKNSNRNAVSSCDPFTSYSSHSNRSQPSHSTMSTHVKSSKNNKTSWWCPRCKRHGHSWERCSFNPESINYRPNVLLQNSSSTASYSSTPLISSATVYHDNSHKKN</sequence>
<dbReference type="Proteomes" id="UP000663834">
    <property type="component" value="Unassembled WGS sequence"/>
</dbReference>
<organism evidence="4 5">
    <name type="scientific">Rotaria magnacalcarata</name>
    <dbReference type="NCBI Taxonomy" id="392030"/>
    <lineage>
        <taxon>Eukaryota</taxon>
        <taxon>Metazoa</taxon>
        <taxon>Spiralia</taxon>
        <taxon>Gnathifera</taxon>
        <taxon>Rotifera</taxon>
        <taxon>Eurotatoria</taxon>
        <taxon>Bdelloidea</taxon>
        <taxon>Philodinida</taxon>
        <taxon>Philodinidae</taxon>
        <taxon>Rotaria</taxon>
    </lineage>
</organism>
<dbReference type="OrthoDB" id="1301754at2759"/>
<comment type="caution">
    <text evidence="4">The sequence shown here is derived from an EMBL/GenBank/DDBJ whole genome shotgun (WGS) entry which is preliminary data.</text>
</comment>
<dbReference type="EMBL" id="CAJNOW010018341">
    <property type="protein sequence ID" value="CAF1664499.1"/>
    <property type="molecule type" value="Genomic_DNA"/>
</dbReference>
<dbReference type="Pfam" id="PF03732">
    <property type="entry name" value="Retrotrans_gag"/>
    <property type="match status" value="1"/>
</dbReference>
<feature type="compositionally biased region" description="Low complexity" evidence="2">
    <location>
        <begin position="549"/>
        <end position="562"/>
    </location>
</feature>
<feature type="domain" description="Retrotransposon gag" evidence="3">
    <location>
        <begin position="236"/>
        <end position="324"/>
    </location>
</feature>
<dbReference type="PANTHER" id="PTHR33223">
    <property type="entry name" value="CCHC-TYPE DOMAIN-CONTAINING PROTEIN"/>
    <property type="match status" value="1"/>
</dbReference>
<feature type="region of interest" description="Disordered" evidence="2">
    <location>
        <begin position="510"/>
        <end position="574"/>
    </location>
</feature>
<dbReference type="AlphaFoldDB" id="A0A816FR29"/>
<evidence type="ECO:0000256" key="2">
    <source>
        <dbReference type="SAM" id="MobiDB-lite"/>
    </source>
</evidence>
<proteinExistence type="predicted"/>
<protein>
    <recommendedName>
        <fullName evidence="3">Retrotransposon gag domain-containing protein</fullName>
    </recommendedName>
</protein>
<dbReference type="PANTHER" id="PTHR33223:SF6">
    <property type="entry name" value="CCHC-TYPE DOMAIN-CONTAINING PROTEIN"/>
    <property type="match status" value="1"/>
</dbReference>
<name>A0A816FR29_9BILA</name>
<accession>A0A816FR29</accession>
<dbReference type="InterPro" id="IPR005162">
    <property type="entry name" value="Retrotrans_gag_dom"/>
</dbReference>
<feature type="compositionally biased region" description="Polar residues" evidence="2">
    <location>
        <begin position="516"/>
        <end position="548"/>
    </location>
</feature>
<feature type="coiled-coil region" evidence="1">
    <location>
        <begin position="90"/>
        <end position="117"/>
    </location>
</feature>